<gene>
    <name evidence="1" type="ORF">SAMN05421786_106148</name>
</gene>
<name>A0A1N7PSL3_9FLAO</name>
<protein>
    <submittedName>
        <fullName evidence="1">Uncharacterized protein</fullName>
    </submittedName>
</protein>
<sequence>MKNISKNDIRSYNNIISGISKGGFDGIKNLIEQNLFLEYGYIQDFIPEQYNLTYQDLNDNGKIIILNNIIKEFDYDSQVIGTREDFEDFDWQKSLSIEFPDIYNDSADDIEQKINEWSSDLSIYEIEPFSNSISQNNLMIECYELFKNLINDLEIDPVSKNKVLTDIISKLQDSIIYNNEFLATNSTNKDDIYLLTEKMNLLYQQVFTMIGKEFSQYFEVSNFAVPALTVPINTVRQTVFGLDFAFIEKLHESLSTENFIDEFCTKELFLLHFYIDTIPVIPIILRGRNQSDIGYLINSLREFFKEDYQDSTFFNSFWAERFLFLTNGDSQIPKTKDKNGISRIISEVKTGNRKSTKINIINKIVENLRAVPQ</sequence>
<dbReference type="OrthoDB" id="1234467at2"/>
<evidence type="ECO:0000313" key="2">
    <source>
        <dbReference type="Proteomes" id="UP000186744"/>
    </source>
</evidence>
<proteinExistence type="predicted"/>
<dbReference type="Proteomes" id="UP000186744">
    <property type="component" value="Unassembled WGS sequence"/>
</dbReference>
<keyword evidence="2" id="KW-1185">Reference proteome</keyword>
<dbReference type="AlphaFoldDB" id="A0A1N7PSL3"/>
<evidence type="ECO:0000313" key="1">
    <source>
        <dbReference type="EMBL" id="SIT13550.1"/>
    </source>
</evidence>
<dbReference type="STRING" id="373668.SAMN05421786_106148"/>
<accession>A0A1N7PSL3</accession>
<organism evidence="1 2">
    <name type="scientific">Chryseobacterium ureilyticum</name>
    <dbReference type="NCBI Taxonomy" id="373668"/>
    <lineage>
        <taxon>Bacteria</taxon>
        <taxon>Pseudomonadati</taxon>
        <taxon>Bacteroidota</taxon>
        <taxon>Flavobacteriia</taxon>
        <taxon>Flavobacteriales</taxon>
        <taxon>Weeksellaceae</taxon>
        <taxon>Chryseobacterium group</taxon>
        <taxon>Chryseobacterium</taxon>
    </lineage>
</organism>
<dbReference type="EMBL" id="FTOL01000006">
    <property type="protein sequence ID" value="SIT13550.1"/>
    <property type="molecule type" value="Genomic_DNA"/>
</dbReference>
<reference evidence="2" key="1">
    <citation type="submission" date="2017-01" db="EMBL/GenBank/DDBJ databases">
        <authorList>
            <person name="Varghese N."/>
            <person name="Submissions S."/>
        </authorList>
    </citation>
    <scope>NUCLEOTIDE SEQUENCE [LARGE SCALE GENOMIC DNA]</scope>
    <source>
        <strain evidence="2">DSM 18017</strain>
    </source>
</reference>
<dbReference type="RefSeq" id="WP_076553031.1">
    <property type="nucleotide sequence ID" value="NZ_FTOL01000006.1"/>
</dbReference>